<keyword evidence="2" id="KW-0274">FAD</keyword>
<dbReference type="InterPro" id="IPR016169">
    <property type="entry name" value="FAD-bd_PCMH_sub2"/>
</dbReference>
<evidence type="ECO:0000256" key="3">
    <source>
        <dbReference type="SAM" id="Coils"/>
    </source>
</evidence>
<dbReference type="InterPro" id="IPR051914">
    <property type="entry name" value="FAD-linked_OxidoTrans_Type4"/>
</dbReference>
<dbReference type="InterPro" id="IPR017896">
    <property type="entry name" value="4Fe4S_Fe-S-bd"/>
</dbReference>
<dbReference type="AlphaFoldDB" id="A0A562RC90"/>
<dbReference type="InterPro" id="IPR004017">
    <property type="entry name" value="Cys_rich_dom"/>
</dbReference>
<dbReference type="InterPro" id="IPR016166">
    <property type="entry name" value="FAD-bd_PCMH"/>
</dbReference>
<protein>
    <submittedName>
        <fullName evidence="5">FAD/FMN-containing dehydrogenase</fullName>
    </submittedName>
</protein>
<keyword evidence="1" id="KW-0285">Flavoprotein</keyword>
<dbReference type="GO" id="GO:0016491">
    <property type="term" value="F:oxidoreductase activity"/>
    <property type="evidence" value="ECO:0007669"/>
    <property type="project" value="UniProtKB-ARBA"/>
</dbReference>
<dbReference type="PROSITE" id="PS51387">
    <property type="entry name" value="FAD_PCMH"/>
    <property type="match status" value="1"/>
</dbReference>
<proteinExistence type="predicted"/>
<dbReference type="Gene3D" id="3.30.465.10">
    <property type="match status" value="1"/>
</dbReference>
<keyword evidence="3" id="KW-0175">Coiled coil</keyword>
<dbReference type="InterPro" id="IPR016164">
    <property type="entry name" value="FAD-linked_Oxase-like_C"/>
</dbReference>
<evidence type="ECO:0000313" key="5">
    <source>
        <dbReference type="EMBL" id="TWI66662.1"/>
    </source>
</evidence>
<dbReference type="Gene3D" id="1.10.1060.10">
    <property type="entry name" value="Alpha-helical ferredoxin"/>
    <property type="match status" value="1"/>
</dbReference>
<feature type="domain" description="FAD-binding PCMH-type" evidence="4">
    <location>
        <begin position="158"/>
        <end position="389"/>
    </location>
</feature>
<feature type="coiled-coil region" evidence="3">
    <location>
        <begin position="103"/>
        <end position="130"/>
    </location>
</feature>
<dbReference type="PANTHER" id="PTHR42934:SF2">
    <property type="entry name" value="GLYCOLATE OXIDASE SUBUNIT GLCD"/>
    <property type="match status" value="1"/>
</dbReference>
<dbReference type="InterPro" id="IPR006094">
    <property type="entry name" value="Oxid_FAD_bind_N"/>
</dbReference>
<dbReference type="PANTHER" id="PTHR42934">
    <property type="entry name" value="GLYCOLATE OXIDASE SUBUNIT GLCD"/>
    <property type="match status" value="1"/>
</dbReference>
<dbReference type="EMBL" id="VLLC01000030">
    <property type="protein sequence ID" value="TWI66662.1"/>
    <property type="molecule type" value="Genomic_DNA"/>
</dbReference>
<evidence type="ECO:0000259" key="4">
    <source>
        <dbReference type="PROSITE" id="PS51387"/>
    </source>
</evidence>
<dbReference type="OrthoDB" id="9811557at2"/>
<dbReference type="Pfam" id="PF13183">
    <property type="entry name" value="Fer4_8"/>
    <property type="match status" value="1"/>
</dbReference>
<comment type="caution">
    <text evidence="5">The sequence shown here is derived from an EMBL/GenBank/DDBJ whole genome shotgun (WGS) entry which is preliminary data.</text>
</comment>
<dbReference type="Gene3D" id="3.30.70.2740">
    <property type="match status" value="1"/>
</dbReference>
<dbReference type="SUPFAM" id="SSF55103">
    <property type="entry name" value="FAD-linked oxidases, C-terminal domain"/>
    <property type="match status" value="1"/>
</dbReference>
<dbReference type="Pfam" id="PF01565">
    <property type="entry name" value="FAD_binding_4"/>
    <property type="match status" value="1"/>
</dbReference>
<dbReference type="Pfam" id="PF02754">
    <property type="entry name" value="CCG"/>
    <property type="match status" value="1"/>
</dbReference>
<dbReference type="InterPro" id="IPR036318">
    <property type="entry name" value="FAD-bd_PCMH-like_sf"/>
</dbReference>
<reference evidence="5 6" key="1">
    <citation type="submission" date="2019-07" db="EMBL/GenBank/DDBJ databases">
        <title>Genome sequencing of 100 strains of the haloalkaliphilic chemolithoautotrophic sulfur-oxidizing bacterium Thioalkalivibrio.</title>
        <authorList>
            <person name="Muyzer G."/>
        </authorList>
    </citation>
    <scope>NUCLEOTIDE SEQUENCE [LARGE SCALE GENOMIC DNA]</scope>
    <source>
        <strain evidence="5 6">ASO4-4</strain>
    </source>
</reference>
<dbReference type="Proteomes" id="UP000318307">
    <property type="component" value="Unassembled WGS sequence"/>
</dbReference>
<dbReference type="SUPFAM" id="SSF46548">
    <property type="entry name" value="alpha-helical ferredoxin"/>
    <property type="match status" value="1"/>
</dbReference>
<dbReference type="InterPro" id="IPR022153">
    <property type="entry name" value="DUF3683"/>
</dbReference>
<dbReference type="GO" id="GO:0071949">
    <property type="term" value="F:FAD binding"/>
    <property type="evidence" value="ECO:0007669"/>
    <property type="project" value="InterPro"/>
</dbReference>
<dbReference type="InterPro" id="IPR009051">
    <property type="entry name" value="Helical_ferredxn"/>
</dbReference>
<dbReference type="InterPro" id="IPR004113">
    <property type="entry name" value="FAD-bd_oxidored_4_C"/>
</dbReference>
<gene>
    <name evidence="5" type="ORF">LZ24_02885</name>
</gene>
<accession>A0A562RC90</accession>
<sequence length="1223" mass="136735">MNVNYREIPYNYTSADDRQVICQILGNDIWQVLENLRSQRVTGRSAQLLMRFAGDLFILRRNPFVYEDLINSHRRQKEFFTNAGKDLKAVAEAALNSDVQIVLDRCHTRLGELQKEIREIKALRRKVKKRLAPITGEESIYFDPFSLNSHATDATDWRLCLPFAVVRPSEEHQVPRILAAIGDMGMHAIPRGAGTGLTGGSVPVRDRCIMVNTEKLNHIHGIEEQPFTGDDGIEKHMPVIRLEAGVVTEAAMKAAEVRNLVFATDPTSAWACTIGGNIAENAGGKTAVLWGTAIDNLVAFKIAMPDGRFLEVRRTNHPMRKIQPEDVVAYAVKDLKTMHTEEIRILGSEIRKPGLWKDITNKALAGVPGIQKEGCDGVITSAEFILYEAYEEKATCCLEFFGKDMEEASRVIVALSETFENRGEEALMALEHFDDEYIKAIGYKVKAARSEIPKAVLLVDMVAHRPEQLERGKDNLARLLEPYPNTEIFFAKDKAEATRFWQDRKRFGAIAARTNAFKLNEDIVLPLPQLAAFARFAEDYNGEENRYNQRAAVDAVRMYLDTAQPADAEDKEWVKSKAATAVQLCEDTLLALSSATHEELAAESLLREFQEDILELFQGYKKISAEIAELIAAVRSRQIILATHMHAGDGNIHVNIPVFSNDLEMMARANKTADDVMEKAVALGGVVSGEHGIGITKMKYFDKEQILALSQYRKKVDPKNVMNPGKLEDPLVPEKVFTPSFNLLGIEAKILQHGSLKELSDKIAKCVRCGKCKADCCTFYPQQNLFYHPRNKNLAVAALIEAILYDAQRTHTGRFRALRHLEEIADHCTICHKCKIPCPVDIDTGEVSILEREILAALRYKRKVLPTRMVLAYLKSNAQLPNTIFRKGVLRFGGEAQRLGAKAVARIRKKSPFHIGKASFSPLNPAWVKNLKPLQLLDAPMPSLPKETLRDVLPACGPNQVLLMEPQGEATATVFYFPGCGSERLHSVISRAGIYILLKAGVRVVLPPPYLCCSFPATVNAETLQRDHLHLRNTILFNQTREMLRYLTFDACVVTCGTCKEALEELGTQNIFDCQITDASRFVMEKGLGVPKEESVRLYHAPCHDSMEGNAIRLFRETSGETLKNTPHCCSEAGTMALSRTDITNRMRLRKHATLQRTLKGLDSSEPPVLLTNCPSCIQGLGRNMDLGIIPRHITEELALRIGGSQWEKELKRLLANTDAINI</sequence>
<dbReference type="Pfam" id="PF02913">
    <property type="entry name" value="FAD-oxidase_C"/>
    <property type="match status" value="2"/>
</dbReference>
<dbReference type="GO" id="GO:0051536">
    <property type="term" value="F:iron-sulfur cluster binding"/>
    <property type="evidence" value="ECO:0007669"/>
    <property type="project" value="InterPro"/>
</dbReference>
<evidence type="ECO:0000256" key="2">
    <source>
        <dbReference type="ARBA" id="ARBA00022827"/>
    </source>
</evidence>
<evidence type="ECO:0000256" key="1">
    <source>
        <dbReference type="ARBA" id="ARBA00022630"/>
    </source>
</evidence>
<name>A0A562RC90_9BACT</name>
<keyword evidence="6" id="KW-1185">Reference proteome</keyword>
<dbReference type="SUPFAM" id="SSF56176">
    <property type="entry name" value="FAD-binding/transporter-associated domain-like"/>
    <property type="match status" value="1"/>
</dbReference>
<dbReference type="RefSeq" id="WP_144686278.1">
    <property type="nucleotide sequence ID" value="NZ_VLLC01000030.1"/>
</dbReference>
<organism evidence="5 6">
    <name type="scientific">Desulfobotulus alkaliphilus</name>
    <dbReference type="NCBI Taxonomy" id="622671"/>
    <lineage>
        <taxon>Bacteria</taxon>
        <taxon>Pseudomonadati</taxon>
        <taxon>Thermodesulfobacteriota</taxon>
        <taxon>Desulfobacteria</taxon>
        <taxon>Desulfobacterales</taxon>
        <taxon>Desulfobacteraceae</taxon>
        <taxon>Desulfobotulus</taxon>
    </lineage>
</organism>
<evidence type="ECO:0000313" key="6">
    <source>
        <dbReference type="Proteomes" id="UP000318307"/>
    </source>
</evidence>
<dbReference type="Pfam" id="PF12447">
    <property type="entry name" value="DUF3683"/>
    <property type="match status" value="1"/>
</dbReference>